<protein>
    <submittedName>
        <fullName evidence="1">Delta(24)-sterol reductase-like</fullName>
    </submittedName>
</protein>
<reference evidence="1 2" key="1">
    <citation type="journal article" date="2018" name="IMA Fungus">
        <title>IMA Genome-F 10: Nine draft genome sequences of Claviceps purpurea s.lat., including C. arundinis, C. humidiphila, and C. cf. spartinae, pseudomolecules for the pitch canker pathogen Fusarium circinatum, draft genome of Davidsoniella eucalypti, Grosmannia galeiformis, Quambalaria eucalypti, and Teratosphaeria destructans.</title>
        <authorList>
            <person name="Wingfield B.D."/>
            <person name="Liu M."/>
            <person name="Nguyen H.D."/>
            <person name="Lane F.A."/>
            <person name="Morgan S.W."/>
            <person name="De Vos L."/>
            <person name="Wilken P.M."/>
            <person name="Duong T.A."/>
            <person name="Aylward J."/>
            <person name="Coetzee M.P."/>
            <person name="Dadej K."/>
            <person name="De Beer Z.W."/>
            <person name="Findlay W."/>
            <person name="Havenga M."/>
            <person name="Kolarik M."/>
            <person name="Menzies J.G."/>
            <person name="Naidoo K."/>
            <person name="Pochopski O."/>
            <person name="Shoukouhi P."/>
            <person name="Santana Q.C."/>
            <person name="Seifert K.A."/>
            <person name="Soal N."/>
            <person name="Steenkamp E.T."/>
            <person name="Tatham C.T."/>
            <person name="van der Nest M.A."/>
            <person name="Wingfield M.J."/>
        </authorList>
    </citation>
    <scope>NUCLEOTIDE SEQUENCE [LARGE SCALE GENOMIC DNA]</scope>
    <source>
        <strain evidence="1">CMW44962</strain>
    </source>
</reference>
<keyword evidence="2" id="KW-1185">Reference proteome</keyword>
<dbReference type="AlphaFoldDB" id="A0A9W7SYP0"/>
<sequence>MWEVYDREWYEALRAKYGAGYLPTVYEKVRVDLSEGAHGRGWGAWVRDWVWGVWPVSGVYGVWKTLWETEYLVKRT</sequence>
<comment type="caution">
    <text evidence="1">The sequence shown here is derived from an EMBL/GenBank/DDBJ whole genome shotgun (WGS) entry which is preliminary data.</text>
</comment>
<dbReference type="OrthoDB" id="415825at2759"/>
<evidence type="ECO:0000313" key="1">
    <source>
        <dbReference type="EMBL" id="KAH9842142.1"/>
    </source>
</evidence>
<name>A0A9W7SYP0_9PEZI</name>
<evidence type="ECO:0000313" key="2">
    <source>
        <dbReference type="Proteomes" id="UP001138500"/>
    </source>
</evidence>
<reference evidence="1 2" key="2">
    <citation type="journal article" date="2021" name="Curr. Genet.">
        <title>Genetic response to nitrogen starvation in the aggressive Eucalyptus foliar pathogen Teratosphaeria destructans.</title>
        <authorList>
            <person name="Havenga M."/>
            <person name="Wingfield B.D."/>
            <person name="Wingfield M.J."/>
            <person name="Dreyer L.L."/>
            <person name="Roets F."/>
            <person name="Aylward J."/>
        </authorList>
    </citation>
    <scope>NUCLEOTIDE SEQUENCE [LARGE SCALE GENOMIC DNA]</scope>
    <source>
        <strain evidence="1">CMW44962</strain>
    </source>
</reference>
<accession>A0A9W7SYP0</accession>
<organism evidence="1 2">
    <name type="scientific">Teratosphaeria destructans</name>
    <dbReference type="NCBI Taxonomy" id="418781"/>
    <lineage>
        <taxon>Eukaryota</taxon>
        <taxon>Fungi</taxon>
        <taxon>Dikarya</taxon>
        <taxon>Ascomycota</taxon>
        <taxon>Pezizomycotina</taxon>
        <taxon>Dothideomycetes</taxon>
        <taxon>Dothideomycetidae</taxon>
        <taxon>Mycosphaerellales</taxon>
        <taxon>Teratosphaeriaceae</taxon>
        <taxon>Teratosphaeria</taxon>
    </lineage>
</organism>
<gene>
    <name evidence="1" type="ORF">Tdes44962_MAKER10537</name>
</gene>
<proteinExistence type="predicted"/>
<dbReference type="EMBL" id="RIBY02000453">
    <property type="protein sequence ID" value="KAH9842142.1"/>
    <property type="molecule type" value="Genomic_DNA"/>
</dbReference>
<dbReference type="Proteomes" id="UP001138500">
    <property type="component" value="Unassembled WGS sequence"/>
</dbReference>